<name>A0A1Q5TFS6_9GAMM</name>
<dbReference type="EMBL" id="MKGQ01000066">
    <property type="protein sequence ID" value="OKO99035.1"/>
    <property type="molecule type" value="Genomic_DNA"/>
</dbReference>
<keyword evidence="2" id="KW-1185">Reference proteome</keyword>
<dbReference type="STRING" id="1873482.Xedl_03763"/>
<sequence>MAIRILDWPEEIVPSTLNWQLLSNSKTFTSVFNGSTQTARFPGSRWRCTLTFNNLTDDQSRILEVLVAQLDGESGRVRLFDWARPGLVGMGNPHPLVSEPNQLGYYLKTAGWRKNTRVIQRGDYLTVGNELKMVTENVDSDSTGTAVIPISPMLRYSPRQHDKIETERPFGIFKQTGNDQGNFQRKPGILTSTTLSFEEALF</sequence>
<protein>
    <recommendedName>
        <fullName evidence="3">Phage protein</fullName>
    </recommendedName>
</protein>
<evidence type="ECO:0000313" key="1">
    <source>
        <dbReference type="EMBL" id="OKO99035.1"/>
    </source>
</evidence>
<reference evidence="1 2" key="1">
    <citation type="submission" date="2016-09" db="EMBL/GenBank/DDBJ databases">
        <title>Xenorhabdus thuongxuanensis sp. nov. and Xenorhabdus eapokensis sp. nov., isolated from Steinernema species.</title>
        <authorList>
            <person name="Kaempfer P."/>
            <person name="Tobias N.J."/>
            <person name="Phan Ke L."/>
            <person name="Bode H.B."/>
            <person name="Glaeser S.P."/>
        </authorList>
    </citation>
    <scope>NUCLEOTIDE SEQUENCE [LARGE SCALE GENOMIC DNA]</scope>
    <source>
        <strain evidence="1 2">DL20</strain>
    </source>
</reference>
<gene>
    <name evidence="1" type="ORF">Xedl_03763</name>
</gene>
<organism evidence="1 2">
    <name type="scientific">Xenorhabdus eapokensis</name>
    <dbReference type="NCBI Taxonomy" id="1873482"/>
    <lineage>
        <taxon>Bacteria</taxon>
        <taxon>Pseudomonadati</taxon>
        <taxon>Pseudomonadota</taxon>
        <taxon>Gammaproteobacteria</taxon>
        <taxon>Enterobacterales</taxon>
        <taxon>Morganellaceae</taxon>
        <taxon>Xenorhabdus</taxon>
    </lineage>
</organism>
<evidence type="ECO:0000313" key="2">
    <source>
        <dbReference type="Proteomes" id="UP000186268"/>
    </source>
</evidence>
<dbReference type="Proteomes" id="UP000186268">
    <property type="component" value="Unassembled WGS sequence"/>
</dbReference>
<accession>A0A1Q5TFS6</accession>
<comment type="caution">
    <text evidence="1">The sequence shown here is derived from an EMBL/GenBank/DDBJ whole genome shotgun (WGS) entry which is preliminary data.</text>
</comment>
<dbReference type="AlphaFoldDB" id="A0A1Q5TFS6"/>
<proteinExistence type="predicted"/>
<evidence type="ECO:0008006" key="3">
    <source>
        <dbReference type="Google" id="ProtNLM"/>
    </source>
</evidence>